<evidence type="ECO:0000313" key="4">
    <source>
        <dbReference type="EMBL" id="CAF4434740.1"/>
    </source>
</evidence>
<evidence type="ECO:0000313" key="1">
    <source>
        <dbReference type="EMBL" id="CAF1253573.1"/>
    </source>
</evidence>
<evidence type="ECO:0000313" key="2">
    <source>
        <dbReference type="EMBL" id="CAF1571249.1"/>
    </source>
</evidence>
<accession>A0A815YJ88</accession>
<dbReference type="Proteomes" id="UP000677228">
    <property type="component" value="Unassembled WGS sequence"/>
</dbReference>
<dbReference type="Proteomes" id="UP000682733">
    <property type="component" value="Unassembled WGS sequence"/>
</dbReference>
<dbReference type="EMBL" id="CAJOBC010095729">
    <property type="protein sequence ID" value="CAF4434740.1"/>
    <property type="molecule type" value="Genomic_DNA"/>
</dbReference>
<dbReference type="Proteomes" id="UP000663829">
    <property type="component" value="Unassembled WGS sequence"/>
</dbReference>
<dbReference type="EMBL" id="CAJNOK010016883">
    <property type="protein sequence ID" value="CAF1253573.1"/>
    <property type="molecule type" value="Genomic_DNA"/>
</dbReference>
<dbReference type="AlphaFoldDB" id="A0A815YJ88"/>
<keyword evidence="5" id="KW-1185">Reference proteome</keyword>
<dbReference type="EMBL" id="CAJOBA010038432">
    <property type="protein sequence ID" value="CAF4060704.1"/>
    <property type="molecule type" value="Genomic_DNA"/>
</dbReference>
<protein>
    <submittedName>
        <fullName evidence="2">Uncharacterized protein</fullName>
    </submittedName>
</protein>
<gene>
    <name evidence="2" type="ORF">GPM918_LOCUS40413</name>
    <name evidence="1" type="ORF">OVA965_LOCUS26392</name>
    <name evidence="4" type="ORF">SRO942_LOCUS41358</name>
    <name evidence="3" type="ORF">TMI583_LOCUS27130</name>
</gene>
<sequence length="161" mass="18617">MMNYSGFALSTVHRRRNYARSILPYVAPVTVELGTNAMGSQLTCQYIPVREMLKVYLENPAMKAHLNDLRESADGIIRDFTDGFVYQNHTFFSSNGLSIVVMLYQDRFELTNPCNSMNKKRKMVGFYLNLGNVPNQFRSLVQPIKLVLLIEEKVLKYFWTC</sequence>
<evidence type="ECO:0000313" key="3">
    <source>
        <dbReference type="EMBL" id="CAF4060704.1"/>
    </source>
</evidence>
<comment type="caution">
    <text evidence="2">The sequence shown here is derived from an EMBL/GenBank/DDBJ whole genome shotgun (WGS) entry which is preliminary data.</text>
</comment>
<evidence type="ECO:0000313" key="5">
    <source>
        <dbReference type="Proteomes" id="UP000663829"/>
    </source>
</evidence>
<dbReference type="Proteomes" id="UP000681722">
    <property type="component" value="Unassembled WGS sequence"/>
</dbReference>
<name>A0A815YJ88_9BILA</name>
<reference evidence="2" key="1">
    <citation type="submission" date="2021-02" db="EMBL/GenBank/DDBJ databases">
        <authorList>
            <person name="Nowell W R."/>
        </authorList>
    </citation>
    <scope>NUCLEOTIDE SEQUENCE</scope>
</reference>
<dbReference type="EMBL" id="CAJNOQ010029890">
    <property type="protein sequence ID" value="CAF1571249.1"/>
    <property type="molecule type" value="Genomic_DNA"/>
</dbReference>
<dbReference type="OrthoDB" id="5948273at2759"/>
<organism evidence="2 5">
    <name type="scientific">Didymodactylos carnosus</name>
    <dbReference type="NCBI Taxonomy" id="1234261"/>
    <lineage>
        <taxon>Eukaryota</taxon>
        <taxon>Metazoa</taxon>
        <taxon>Spiralia</taxon>
        <taxon>Gnathifera</taxon>
        <taxon>Rotifera</taxon>
        <taxon>Eurotatoria</taxon>
        <taxon>Bdelloidea</taxon>
        <taxon>Philodinida</taxon>
        <taxon>Philodinidae</taxon>
        <taxon>Didymodactylos</taxon>
    </lineage>
</organism>
<proteinExistence type="predicted"/>